<name>A0ABQ9YXN3_9CRUS</name>
<accession>A0ABQ9YXN3</accession>
<dbReference type="InterPro" id="IPR003115">
    <property type="entry name" value="ParB_N"/>
</dbReference>
<gene>
    <name evidence="10" type="ORF">OUZ56_007079</name>
</gene>
<comment type="similarity">
    <text evidence="1">Belongs to the sulfiredoxin family.</text>
</comment>
<reference evidence="10 11" key="1">
    <citation type="journal article" date="2023" name="Nucleic Acids Res.">
        <title>The hologenome of Daphnia magna reveals possible DNA methylation and microbiome-mediated evolution of the host genome.</title>
        <authorList>
            <person name="Chaturvedi A."/>
            <person name="Li X."/>
            <person name="Dhandapani V."/>
            <person name="Marshall H."/>
            <person name="Kissane S."/>
            <person name="Cuenca-Cambronero M."/>
            <person name="Asole G."/>
            <person name="Calvet F."/>
            <person name="Ruiz-Romero M."/>
            <person name="Marangio P."/>
            <person name="Guigo R."/>
            <person name="Rago D."/>
            <person name="Mirbahai L."/>
            <person name="Eastwood N."/>
            <person name="Colbourne J.K."/>
            <person name="Zhou J."/>
            <person name="Mallon E."/>
            <person name="Orsini L."/>
        </authorList>
    </citation>
    <scope>NUCLEOTIDE SEQUENCE [LARGE SCALE GENOMIC DNA]</scope>
    <source>
        <strain evidence="10">LRV0_1</strain>
    </source>
</reference>
<evidence type="ECO:0000256" key="8">
    <source>
        <dbReference type="ARBA" id="ARBA00047514"/>
    </source>
</evidence>
<comment type="catalytic activity">
    <reaction evidence="8">
        <text>S-hydroxy-S-oxy-L-cysteinyl-[peroxiredoxin] + [protein]-dithiol + ATP = S-hydroxy-L-cysteinyl-[peroxiredoxin] + [protein]-disulfide + ADP + phosphate</text>
        <dbReference type="Rhea" id="RHEA:17545"/>
        <dbReference type="Rhea" id="RHEA-COMP:10593"/>
        <dbReference type="Rhea" id="RHEA-COMP:10594"/>
        <dbReference type="Rhea" id="RHEA-COMP:13681"/>
        <dbReference type="Rhea" id="RHEA-COMP:17976"/>
        <dbReference type="ChEBI" id="CHEBI:29950"/>
        <dbReference type="ChEBI" id="CHEBI:30616"/>
        <dbReference type="ChEBI" id="CHEBI:43474"/>
        <dbReference type="ChEBI" id="CHEBI:50058"/>
        <dbReference type="ChEBI" id="CHEBI:61973"/>
        <dbReference type="ChEBI" id="CHEBI:61974"/>
        <dbReference type="ChEBI" id="CHEBI:456216"/>
        <dbReference type="EC" id="1.8.98.2"/>
    </reaction>
</comment>
<dbReference type="CDD" id="cd16395">
    <property type="entry name" value="Srx"/>
    <property type="match status" value="1"/>
</dbReference>
<dbReference type="SUPFAM" id="SSF110849">
    <property type="entry name" value="ParB/Sulfiredoxin"/>
    <property type="match status" value="1"/>
</dbReference>
<evidence type="ECO:0000256" key="4">
    <source>
        <dbReference type="ARBA" id="ARBA00022840"/>
    </source>
</evidence>
<evidence type="ECO:0000256" key="1">
    <source>
        <dbReference type="ARBA" id="ARBA00009609"/>
    </source>
</evidence>
<dbReference type="Proteomes" id="UP001234178">
    <property type="component" value="Unassembled WGS sequence"/>
</dbReference>
<organism evidence="10 11">
    <name type="scientific">Daphnia magna</name>
    <dbReference type="NCBI Taxonomy" id="35525"/>
    <lineage>
        <taxon>Eukaryota</taxon>
        <taxon>Metazoa</taxon>
        <taxon>Ecdysozoa</taxon>
        <taxon>Arthropoda</taxon>
        <taxon>Crustacea</taxon>
        <taxon>Branchiopoda</taxon>
        <taxon>Diplostraca</taxon>
        <taxon>Cladocera</taxon>
        <taxon>Anomopoda</taxon>
        <taxon>Daphniidae</taxon>
        <taxon>Daphnia</taxon>
    </lineage>
</organism>
<dbReference type="PANTHER" id="PTHR21348">
    <property type="match status" value="1"/>
</dbReference>
<evidence type="ECO:0000256" key="6">
    <source>
        <dbReference type="ARBA" id="ARBA00023002"/>
    </source>
</evidence>
<evidence type="ECO:0000313" key="10">
    <source>
        <dbReference type="EMBL" id="KAK4005366.1"/>
    </source>
</evidence>
<keyword evidence="3" id="KW-0547">Nucleotide-binding</keyword>
<keyword evidence="5" id="KW-0049">Antioxidant</keyword>
<proteinExistence type="inferred from homology"/>
<dbReference type="InterPro" id="IPR016692">
    <property type="entry name" value="Sulfiredoxin"/>
</dbReference>
<keyword evidence="11" id="KW-1185">Reference proteome</keyword>
<dbReference type="SMART" id="SM00470">
    <property type="entry name" value="ParB"/>
    <property type="match status" value="1"/>
</dbReference>
<evidence type="ECO:0000259" key="9">
    <source>
        <dbReference type="SMART" id="SM00470"/>
    </source>
</evidence>
<dbReference type="PANTHER" id="PTHR21348:SF2">
    <property type="entry name" value="SULFIREDOXIN-1"/>
    <property type="match status" value="1"/>
</dbReference>
<dbReference type="Gene3D" id="3.90.1530.10">
    <property type="entry name" value="Conserved hypothetical protein from pyrococcus furiosus pfu- 392566-001, ParB domain"/>
    <property type="match status" value="1"/>
</dbReference>
<sequence>MSCQSDVTSIHGDQIVDVYDVPMEDIIRPFPPDLNNSKVDSLVETLKDATRKNEVPPIDILWIKGSNGGNYYYSFGGCHRYAAHKKLGMKTIRGKLITSNINDLKVYLVDDDEREGSRGDGHIGQGWVLRFNESNRSGHFCNPQGGVFFLNDSNLYSFFNFSQQNSINME</sequence>
<keyword evidence="6" id="KW-0560">Oxidoreductase</keyword>
<protein>
    <recommendedName>
        <fullName evidence="2">sulfiredoxin</fullName>
        <ecNumber evidence="2">1.8.98.2</ecNumber>
    </recommendedName>
</protein>
<keyword evidence="7" id="KW-1015">Disulfide bond</keyword>
<dbReference type="EC" id="1.8.98.2" evidence="2"/>
<evidence type="ECO:0000256" key="7">
    <source>
        <dbReference type="ARBA" id="ARBA00023157"/>
    </source>
</evidence>
<dbReference type="Pfam" id="PF02195">
    <property type="entry name" value="ParB_N"/>
    <property type="match status" value="1"/>
</dbReference>
<feature type="domain" description="ParB-like N-terminal" evidence="9">
    <location>
        <begin position="19"/>
        <end position="113"/>
    </location>
</feature>
<evidence type="ECO:0000256" key="3">
    <source>
        <dbReference type="ARBA" id="ARBA00022741"/>
    </source>
</evidence>
<evidence type="ECO:0000256" key="5">
    <source>
        <dbReference type="ARBA" id="ARBA00022862"/>
    </source>
</evidence>
<keyword evidence="4" id="KW-0067">ATP-binding</keyword>
<evidence type="ECO:0000313" key="11">
    <source>
        <dbReference type="Proteomes" id="UP001234178"/>
    </source>
</evidence>
<evidence type="ECO:0000256" key="2">
    <source>
        <dbReference type="ARBA" id="ARBA00013055"/>
    </source>
</evidence>
<dbReference type="InterPro" id="IPR036086">
    <property type="entry name" value="ParB/Sulfiredoxin_sf"/>
</dbReference>
<dbReference type="EMBL" id="JAOYFB010000001">
    <property type="protein sequence ID" value="KAK4005366.1"/>
    <property type="molecule type" value="Genomic_DNA"/>
</dbReference>
<comment type="caution">
    <text evidence="10">The sequence shown here is derived from an EMBL/GenBank/DDBJ whole genome shotgun (WGS) entry which is preliminary data.</text>
</comment>